<keyword evidence="11 13" id="KW-0868">Chloride</keyword>
<keyword evidence="4" id="KW-1003">Cell membrane</keyword>
<sequence length="506" mass="57033">MVLYSSEKFEVTHIARWFHVLPHVDITFKPVNATFDVTNNSYLEALGILIAVPGFWLILTLLAFLVFFLCRCCDASLKKKRKLTPLKWTLAIFALLCCGALSLGLFGNDQTHNGMKSAQTATENMEDIVMSVRNETREIEFILNKEINKDLDKLADLFKEPISNSTARVLLQQALAYMRSNVSKGVEQLQDINNKIDHVDLNKVPDTIHKVELFRWPVTISLLCVLIFFCFILLWGIIRHSRCFLIFFSVVGLMSVVLCWVLVSLYLGLCVAGSDFCLDPQPFLYKQAGSSIDTNVLTYYLQCDDSTVNPFTGPIKESTKTIDNVESTLNVVTQITSVFYPEKQVRETLDRLSTNLNTTEKTVSGMAALLNCQAMHKEYNAAMQATCIDIMEGTAYMLVSAAGAGLFFTVLIWVASHTWIHIRRKRRADHVDEEDPFLPPSAVQTNSRRNRDTYGSMGLFPRFGIPSTQTPHFSSLNGHSSDQAYMQGHYTPPPSHDNDLMCATKF</sequence>
<dbReference type="GeneID" id="106459514"/>
<comment type="subcellular location">
    <subcellularLocation>
        <location evidence="1 13">Cell membrane</location>
        <topology evidence="1 13">Multi-pass membrane protein</topology>
    </subcellularLocation>
</comment>
<name>A0ABM1SDL7_LIMPO</name>
<dbReference type="PANTHER" id="PTHR12424:SF8">
    <property type="entry name" value="PROTEIN TWEETY"/>
    <property type="match status" value="1"/>
</dbReference>
<keyword evidence="3 13" id="KW-0813">Transport</keyword>
<feature type="transmembrane region" description="Helical" evidence="13">
    <location>
        <begin position="214"/>
        <end position="237"/>
    </location>
</feature>
<evidence type="ECO:0000256" key="4">
    <source>
        <dbReference type="ARBA" id="ARBA00022475"/>
    </source>
</evidence>
<evidence type="ECO:0000256" key="6">
    <source>
        <dbReference type="ARBA" id="ARBA00022989"/>
    </source>
</evidence>
<keyword evidence="8 13" id="KW-0472">Membrane</keyword>
<evidence type="ECO:0000256" key="7">
    <source>
        <dbReference type="ARBA" id="ARBA00023065"/>
    </source>
</evidence>
<keyword evidence="5 13" id="KW-0812">Transmembrane</keyword>
<keyword evidence="7 13" id="KW-0406">Ion transport</keyword>
<evidence type="ECO:0000256" key="1">
    <source>
        <dbReference type="ARBA" id="ARBA00004651"/>
    </source>
</evidence>
<protein>
    <recommendedName>
        <fullName evidence="13">Protein tweety homolog</fullName>
    </recommendedName>
</protein>
<comment type="similarity">
    <text evidence="2 13">Belongs to the tweety family.</text>
</comment>
<proteinExistence type="inferred from homology"/>
<accession>A0ABM1SDL7</accession>
<keyword evidence="14" id="KW-1185">Reference proteome</keyword>
<evidence type="ECO:0000313" key="14">
    <source>
        <dbReference type="Proteomes" id="UP000694941"/>
    </source>
</evidence>
<evidence type="ECO:0000256" key="9">
    <source>
        <dbReference type="ARBA" id="ARBA00023173"/>
    </source>
</evidence>
<evidence type="ECO:0000256" key="8">
    <source>
        <dbReference type="ARBA" id="ARBA00023136"/>
    </source>
</evidence>
<dbReference type="Pfam" id="PF04906">
    <property type="entry name" value="Tweety"/>
    <property type="match status" value="1"/>
</dbReference>
<evidence type="ECO:0000256" key="12">
    <source>
        <dbReference type="ARBA" id="ARBA00023303"/>
    </source>
</evidence>
<dbReference type="Proteomes" id="UP000694941">
    <property type="component" value="Unplaced"/>
</dbReference>
<reference evidence="15" key="1">
    <citation type="submission" date="2025-08" db="UniProtKB">
        <authorList>
            <consortium name="RefSeq"/>
        </authorList>
    </citation>
    <scope>IDENTIFICATION</scope>
    <source>
        <tissue evidence="15">Muscle</tissue>
    </source>
</reference>
<evidence type="ECO:0000256" key="13">
    <source>
        <dbReference type="RuleBase" id="RU361114"/>
    </source>
</evidence>
<dbReference type="RefSeq" id="XP_022241722.1">
    <property type="nucleotide sequence ID" value="XM_022386014.1"/>
</dbReference>
<feature type="transmembrane region" description="Helical" evidence="13">
    <location>
        <begin position="45"/>
        <end position="68"/>
    </location>
</feature>
<feature type="transmembrane region" description="Helical" evidence="13">
    <location>
        <begin position="395"/>
        <end position="416"/>
    </location>
</feature>
<feature type="transmembrane region" description="Helical" evidence="13">
    <location>
        <begin position="244"/>
        <end position="269"/>
    </location>
</feature>
<evidence type="ECO:0000313" key="15">
    <source>
        <dbReference type="RefSeq" id="XP_022241722.1"/>
    </source>
</evidence>
<keyword evidence="12 13" id="KW-0407">Ion channel</keyword>
<dbReference type="PANTHER" id="PTHR12424">
    <property type="entry name" value="TWEETY-RELATED"/>
    <property type="match status" value="1"/>
</dbReference>
<keyword evidence="6 13" id="KW-1133">Transmembrane helix</keyword>
<evidence type="ECO:0000256" key="2">
    <source>
        <dbReference type="ARBA" id="ARBA00009849"/>
    </source>
</evidence>
<keyword evidence="9 13" id="KW-0869">Chloride channel</keyword>
<organism evidence="14 15">
    <name type="scientific">Limulus polyphemus</name>
    <name type="common">Atlantic horseshoe crab</name>
    <dbReference type="NCBI Taxonomy" id="6850"/>
    <lineage>
        <taxon>Eukaryota</taxon>
        <taxon>Metazoa</taxon>
        <taxon>Ecdysozoa</taxon>
        <taxon>Arthropoda</taxon>
        <taxon>Chelicerata</taxon>
        <taxon>Merostomata</taxon>
        <taxon>Xiphosura</taxon>
        <taxon>Limulidae</taxon>
        <taxon>Limulus</taxon>
    </lineage>
</organism>
<evidence type="ECO:0000256" key="11">
    <source>
        <dbReference type="ARBA" id="ARBA00023214"/>
    </source>
</evidence>
<keyword evidence="10" id="KW-0325">Glycoprotein</keyword>
<evidence type="ECO:0000256" key="10">
    <source>
        <dbReference type="ARBA" id="ARBA00023180"/>
    </source>
</evidence>
<comment type="function">
    <text evidence="13">Probable chloride channel.</text>
</comment>
<dbReference type="InterPro" id="IPR006990">
    <property type="entry name" value="Tweety"/>
</dbReference>
<evidence type="ECO:0000256" key="3">
    <source>
        <dbReference type="ARBA" id="ARBA00022448"/>
    </source>
</evidence>
<evidence type="ECO:0000256" key="5">
    <source>
        <dbReference type="ARBA" id="ARBA00022692"/>
    </source>
</evidence>
<gene>
    <name evidence="15" type="primary">LOC106459514</name>
</gene>
<feature type="transmembrane region" description="Helical" evidence="13">
    <location>
        <begin position="88"/>
        <end position="107"/>
    </location>
</feature>